<dbReference type="SMART" id="SM00382">
    <property type="entry name" value="AAA"/>
    <property type="match status" value="1"/>
</dbReference>
<organism evidence="8 9">
    <name type="scientific">Paenibacillus validus</name>
    <dbReference type="NCBI Taxonomy" id="44253"/>
    <lineage>
        <taxon>Bacteria</taxon>
        <taxon>Bacillati</taxon>
        <taxon>Bacillota</taxon>
        <taxon>Bacilli</taxon>
        <taxon>Bacillales</taxon>
        <taxon>Paenibacillaceae</taxon>
        <taxon>Paenibacillus</taxon>
    </lineage>
</organism>
<dbReference type="Pfam" id="PF25601">
    <property type="entry name" value="AAA_lid_14"/>
    <property type="match status" value="1"/>
</dbReference>
<dbReference type="InterPro" id="IPR003593">
    <property type="entry name" value="AAA+_ATPase"/>
</dbReference>
<dbReference type="Pfam" id="PF00989">
    <property type="entry name" value="PAS"/>
    <property type="match status" value="1"/>
</dbReference>
<dbReference type="GO" id="GO:0043565">
    <property type="term" value="F:sequence-specific DNA binding"/>
    <property type="evidence" value="ECO:0007669"/>
    <property type="project" value="InterPro"/>
</dbReference>
<dbReference type="InterPro" id="IPR058031">
    <property type="entry name" value="AAA_lid_NorR"/>
</dbReference>
<dbReference type="InterPro" id="IPR035965">
    <property type="entry name" value="PAS-like_dom_sf"/>
</dbReference>
<dbReference type="PANTHER" id="PTHR32071:SF57">
    <property type="entry name" value="C4-DICARBOXYLATE TRANSPORT TRANSCRIPTIONAL REGULATORY PROTEIN DCTD"/>
    <property type="match status" value="1"/>
</dbReference>
<accession>A0A7X2Z9G7</accession>
<dbReference type="Gene3D" id="3.40.50.2300">
    <property type="match status" value="1"/>
</dbReference>
<evidence type="ECO:0000256" key="2">
    <source>
        <dbReference type="ARBA" id="ARBA00022840"/>
    </source>
</evidence>
<dbReference type="Gene3D" id="3.40.50.300">
    <property type="entry name" value="P-loop containing nucleotide triphosphate hydrolases"/>
    <property type="match status" value="1"/>
</dbReference>
<dbReference type="FunFam" id="3.40.50.300:FF:000006">
    <property type="entry name" value="DNA-binding transcriptional regulator NtrC"/>
    <property type="match status" value="1"/>
</dbReference>
<keyword evidence="9" id="KW-1185">Reference proteome</keyword>
<dbReference type="Proteomes" id="UP000450917">
    <property type="component" value="Unassembled WGS sequence"/>
</dbReference>
<reference evidence="8 9" key="1">
    <citation type="submission" date="2019-11" db="EMBL/GenBank/DDBJ databases">
        <title>Draft genome sequences of five Paenibacillus species of dairy origin.</title>
        <authorList>
            <person name="Olajide A.M."/>
            <person name="Chen S."/>
            <person name="Lapointe G."/>
        </authorList>
    </citation>
    <scope>NUCLEOTIDE SEQUENCE [LARGE SCALE GENOMIC DNA]</scope>
    <source>
        <strain evidence="8 9">2CS3</strain>
    </source>
</reference>
<feature type="domain" description="HTH cro/C1-type" evidence="7">
    <location>
        <begin position="615"/>
        <end position="643"/>
    </location>
</feature>
<dbReference type="PROSITE" id="PS50045">
    <property type="entry name" value="SIGMA54_INTERACT_4"/>
    <property type="match status" value="1"/>
</dbReference>
<dbReference type="InterPro" id="IPR002197">
    <property type="entry name" value="HTH_Fis"/>
</dbReference>
<dbReference type="GO" id="GO:0005524">
    <property type="term" value="F:ATP binding"/>
    <property type="evidence" value="ECO:0007669"/>
    <property type="project" value="UniProtKB-KW"/>
</dbReference>
<evidence type="ECO:0000313" key="9">
    <source>
        <dbReference type="Proteomes" id="UP000450917"/>
    </source>
</evidence>
<dbReference type="EMBL" id="WNZX01000003">
    <property type="protein sequence ID" value="MUG70058.1"/>
    <property type="molecule type" value="Genomic_DNA"/>
</dbReference>
<evidence type="ECO:0000256" key="1">
    <source>
        <dbReference type="ARBA" id="ARBA00022741"/>
    </source>
</evidence>
<dbReference type="AlphaFoldDB" id="A0A7X2Z9G7"/>
<gene>
    <name evidence="8" type="ORF">GNP93_05130</name>
</gene>
<dbReference type="InterPro" id="IPR000014">
    <property type="entry name" value="PAS"/>
</dbReference>
<dbReference type="SUPFAM" id="SSF55785">
    <property type="entry name" value="PYP-like sensor domain (PAS domain)"/>
    <property type="match status" value="1"/>
</dbReference>
<dbReference type="InterPro" id="IPR013767">
    <property type="entry name" value="PAS_fold"/>
</dbReference>
<dbReference type="InterPro" id="IPR002078">
    <property type="entry name" value="Sigma_54_int"/>
</dbReference>
<dbReference type="CDD" id="cd00009">
    <property type="entry name" value="AAA"/>
    <property type="match status" value="1"/>
</dbReference>
<proteinExistence type="predicted"/>
<dbReference type="GO" id="GO:0000156">
    <property type="term" value="F:phosphorelay response regulator activity"/>
    <property type="evidence" value="ECO:0007669"/>
    <property type="project" value="InterPro"/>
</dbReference>
<feature type="domain" description="PAS" evidence="6">
    <location>
        <begin position="196"/>
        <end position="239"/>
    </location>
</feature>
<keyword evidence="1" id="KW-0547">Nucleotide-binding</keyword>
<dbReference type="PROSITE" id="PS50112">
    <property type="entry name" value="PAS"/>
    <property type="match status" value="1"/>
</dbReference>
<keyword evidence="2" id="KW-0067">ATP-binding</keyword>
<protein>
    <submittedName>
        <fullName evidence="8">AAA domain-containing protein</fullName>
    </submittedName>
</protein>
<dbReference type="SUPFAM" id="SSF46689">
    <property type="entry name" value="Homeodomain-like"/>
    <property type="match status" value="1"/>
</dbReference>
<evidence type="ECO:0000259" key="6">
    <source>
        <dbReference type="PROSITE" id="PS50112"/>
    </source>
</evidence>
<dbReference type="Pfam" id="PF02954">
    <property type="entry name" value="HTH_8"/>
    <property type="match status" value="1"/>
</dbReference>
<dbReference type="InterPro" id="IPR027417">
    <property type="entry name" value="P-loop_NTPase"/>
</dbReference>
<feature type="domain" description="Sigma-54 factor interaction" evidence="5">
    <location>
        <begin position="325"/>
        <end position="556"/>
    </location>
</feature>
<keyword evidence="4" id="KW-0804">Transcription</keyword>
<dbReference type="NCBIfam" id="TIGR00229">
    <property type="entry name" value="sensory_box"/>
    <property type="match status" value="1"/>
</dbReference>
<dbReference type="Gene3D" id="3.40.50.10660">
    <property type="entry name" value="PrpR receptor domain-like"/>
    <property type="match status" value="1"/>
</dbReference>
<dbReference type="InterPro" id="IPR009057">
    <property type="entry name" value="Homeodomain-like_sf"/>
</dbReference>
<sequence>MSTVIFTSPYHEMTVMAHKVAKELKLEMTIVETALDEAVEMVRPFVHRDGDAILVSRGATANLLEKEFPAVKLLRAESTEFDVICVLHEAKKTGKRTGLLWSKEEEMRYKLDHLIQIIGMEVSYYFFENSLDFAYQVDRAKYDGMEIMIGGGLRGKQMCAERGIGHINVIPGLSTIQQVLARVCDILHTRAKEKQASEFIQTVIDLSHEGIIAIDEHEQIVVFNPKAAQFFGVQASEVLYKKLTEIHESARFGKLFGGPVNSLEEIQEISGITLLVNRASYMVTGENKGIVVTFRDATQIQESEQRIRRKLYSKGLVAKYTFDDILYTSVPMNRLIQKAKKYAHVDCNALIIGESGTGKELMAQSLHNAHPERKNGPFVAVNCAALNDQLLESELFGYEPGMFTGAQKQAKPGLFELAHGGTIFLDEIGKVSMDLQDKLLRVIQEREIRRIGGERNIPIDVRVIAAVNDDIHELIEKEKFRSDLYYRLEVLVLPIPPLRDRIEDIPDLVNFMLKKYALKYGKRVAPLREDLIRQLCAYNWPGNLRQMENIVERCMVMADNSDELSTVLIQNLQDEFGRNEVRQADPPKVDQPDPADSHTLAVTIGTMDDMQRSLVKQLLERREYTKTQLAKKLGISRTTLWKLLQEGDDILMLDG</sequence>
<dbReference type="InterPro" id="IPR001387">
    <property type="entry name" value="Cro/C1-type_HTH"/>
</dbReference>
<evidence type="ECO:0000256" key="4">
    <source>
        <dbReference type="ARBA" id="ARBA00023163"/>
    </source>
</evidence>
<dbReference type="PANTHER" id="PTHR32071">
    <property type="entry name" value="TRANSCRIPTIONAL REGULATORY PROTEIN"/>
    <property type="match status" value="1"/>
</dbReference>
<dbReference type="PROSITE" id="PS00676">
    <property type="entry name" value="SIGMA54_INTERACT_2"/>
    <property type="match status" value="1"/>
</dbReference>
<dbReference type="Gene3D" id="1.10.10.60">
    <property type="entry name" value="Homeodomain-like"/>
    <property type="match status" value="1"/>
</dbReference>
<evidence type="ECO:0000259" key="7">
    <source>
        <dbReference type="PROSITE" id="PS50943"/>
    </source>
</evidence>
<dbReference type="GO" id="GO:0006355">
    <property type="term" value="P:regulation of DNA-templated transcription"/>
    <property type="evidence" value="ECO:0007669"/>
    <property type="project" value="InterPro"/>
</dbReference>
<dbReference type="SUPFAM" id="SSF159800">
    <property type="entry name" value="PrpR receptor domain-like"/>
    <property type="match status" value="1"/>
</dbReference>
<evidence type="ECO:0000256" key="3">
    <source>
        <dbReference type="ARBA" id="ARBA00023015"/>
    </source>
</evidence>
<dbReference type="PROSITE" id="PS50943">
    <property type="entry name" value="HTH_CROC1"/>
    <property type="match status" value="1"/>
</dbReference>
<name>A0A7X2Z9G7_9BACL</name>
<dbReference type="SMART" id="SM00091">
    <property type="entry name" value="PAS"/>
    <property type="match status" value="1"/>
</dbReference>
<comment type="caution">
    <text evidence="8">The sequence shown here is derived from an EMBL/GenBank/DDBJ whole genome shotgun (WGS) entry which is preliminary data.</text>
</comment>
<dbReference type="Gene3D" id="3.30.450.20">
    <property type="entry name" value="PAS domain"/>
    <property type="match status" value="1"/>
</dbReference>
<dbReference type="Pfam" id="PF00158">
    <property type="entry name" value="Sigma54_activat"/>
    <property type="match status" value="1"/>
</dbReference>
<dbReference type="RefSeq" id="WP_127606565.1">
    <property type="nucleotide sequence ID" value="NZ_JARTHJ010000105.1"/>
</dbReference>
<evidence type="ECO:0000313" key="8">
    <source>
        <dbReference type="EMBL" id="MUG70058.1"/>
    </source>
</evidence>
<keyword evidence="3" id="KW-0805">Transcription regulation</keyword>
<dbReference type="InterPro" id="IPR025943">
    <property type="entry name" value="Sigma_54_int_dom_ATP-bd_2"/>
</dbReference>
<dbReference type="InterPro" id="IPR010524">
    <property type="entry name" value="Sig_transdc_resp-reg_PrpR_N"/>
</dbReference>
<dbReference type="Pfam" id="PF06506">
    <property type="entry name" value="PrpR_N"/>
    <property type="match status" value="1"/>
</dbReference>
<dbReference type="Gene3D" id="1.10.8.60">
    <property type="match status" value="1"/>
</dbReference>
<evidence type="ECO:0000259" key="5">
    <source>
        <dbReference type="PROSITE" id="PS50045"/>
    </source>
</evidence>
<dbReference type="SUPFAM" id="SSF52540">
    <property type="entry name" value="P-loop containing nucleoside triphosphate hydrolases"/>
    <property type="match status" value="1"/>
</dbReference>